<dbReference type="Proteomes" id="UP001558652">
    <property type="component" value="Unassembled WGS sequence"/>
</dbReference>
<dbReference type="AlphaFoldDB" id="A0ABD0YJV9"/>
<evidence type="ECO:0000313" key="1">
    <source>
        <dbReference type="EMBL" id="KAL1117409.1"/>
    </source>
</evidence>
<organism evidence="1 2">
    <name type="scientific">Ranatra chinensis</name>
    <dbReference type="NCBI Taxonomy" id="642074"/>
    <lineage>
        <taxon>Eukaryota</taxon>
        <taxon>Metazoa</taxon>
        <taxon>Ecdysozoa</taxon>
        <taxon>Arthropoda</taxon>
        <taxon>Hexapoda</taxon>
        <taxon>Insecta</taxon>
        <taxon>Pterygota</taxon>
        <taxon>Neoptera</taxon>
        <taxon>Paraneoptera</taxon>
        <taxon>Hemiptera</taxon>
        <taxon>Heteroptera</taxon>
        <taxon>Panheteroptera</taxon>
        <taxon>Nepomorpha</taxon>
        <taxon>Nepidae</taxon>
        <taxon>Ranatrinae</taxon>
        <taxon>Ranatra</taxon>
    </lineage>
</organism>
<name>A0ABD0YJV9_9HEMI</name>
<dbReference type="InterPro" id="IPR009003">
    <property type="entry name" value="Peptidase_S1_PA"/>
</dbReference>
<dbReference type="Gene3D" id="2.40.10.10">
    <property type="entry name" value="Trypsin-like serine proteases"/>
    <property type="match status" value="1"/>
</dbReference>
<protein>
    <submittedName>
        <fullName evidence="1">Uncharacterized protein</fullName>
    </submittedName>
</protein>
<dbReference type="SUPFAM" id="SSF50494">
    <property type="entry name" value="Trypsin-like serine proteases"/>
    <property type="match status" value="1"/>
</dbReference>
<dbReference type="InterPro" id="IPR043504">
    <property type="entry name" value="Peptidase_S1_PA_chymotrypsin"/>
</dbReference>
<reference evidence="1 2" key="1">
    <citation type="submission" date="2024-07" db="EMBL/GenBank/DDBJ databases">
        <title>Chromosome-level genome assembly of the water stick insect Ranatra chinensis (Heteroptera: Nepidae).</title>
        <authorList>
            <person name="Liu X."/>
        </authorList>
    </citation>
    <scope>NUCLEOTIDE SEQUENCE [LARGE SCALE GENOMIC DNA]</scope>
    <source>
        <strain evidence="1">Cailab_2021Rc</strain>
        <tissue evidence="1">Muscle</tissue>
    </source>
</reference>
<proteinExistence type="predicted"/>
<keyword evidence="2" id="KW-1185">Reference proteome</keyword>
<sequence length="208" mass="23490">MASKRRKMFQKNKTQETTENASMAFYVRSFHILPSFKGSLRNYDDSLAVATVETPFALSSFTLPVCLDWTPWVHVKTGKVITYKVTAPDSSSSSIVFENQSYDLDLVDYNECIDNVPRNFVKFVGSGRLCATRPDGVDVISQGSIGNAFTVVKEGRHVFYGMVVLKPRDVGVNILLMENVSMYRQFIADNVPDISRMHETQVILNVEW</sequence>
<gene>
    <name evidence="1" type="ORF">AAG570_004735</name>
</gene>
<dbReference type="EMBL" id="JBFDAA010000016">
    <property type="protein sequence ID" value="KAL1117409.1"/>
    <property type="molecule type" value="Genomic_DNA"/>
</dbReference>
<evidence type="ECO:0000313" key="2">
    <source>
        <dbReference type="Proteomes" id="UP001558652"/>
    </source>
</evidence>
<accession>A0ABD0YJV9</accession>
<comment type="caution">
    <text evidence="1">The sequence shown here is derived from an EMBL/GenBank/DDBJ whole genome shotgun (WGS) entry which is preliminary data.</text>
</comment>